<dbReference type="AlphaFoldDB" id="A0A835EQD6"/>
<dbReference type="PANTHER" id="PTHR32133:SF409">
    <property type="entry name" value="F-BOX DOMAIN-CONTAINING PROTEIN"/>
    <property type="match status" value="1"/>
</dbReference>
<evidence type="ECO:0000313" key="3">
    <source>
        <dbReference type="Proteomes" id="UP000636709"/>
    </source>
</evidence>
<sequence length="389" mass="43783">MAPPPELVDDAITEILLRLPPDDPALLFRASVVCRSWRRIISSASFLRSYRRFHRSPPLLALLVHDPISSRFIPTTRDGILIPTTSFLPPAVHHFNCHVLDYRHGRVLLENLDCGEIVIWDPMTGNQECLPEVPDHLALVTNGAVLCAMDAGCDHLNCHDGPFRVALVGADPEGQLHACVYSSETDEWSPHTSLDVNDDIPLVPGALVGGVLYFIDEFYNKILWYDPMEPSLSVIETPVKETCDDGVIVMREEDGGLGLAFIKANSLHLWSMRKDRDGKPQWTNFRAIELEKLLPVGKMSPYVSGFVDGSNCIVMKTDDEVFTIELKSLQTRKVCKREQAYCGFLYTAFWTPGTNRLASLCLVNSYYMVLFNYQSILTIWLPSFCKFDC</sequence>
<dbReference type="SUPFAM" id="SSF81383">
    <property type="entry name" value="F-box domain"/>
    <property type="match status" value="1"/>
</dbReference>
<dbReference type="InterPro" id="IPR011043">
    <property type="entry name" value="Gal_Oxase/kelch_b-propeller"/>
</dbReference>
<dbReference type="Proteomes" id="UP000636709">
    <property type="component" value="Unassembled WGS sequence"/>
</dbReference>
<dbReference type="InterPro" id="IPR056594">
    <property type="entry name" value="AT5G49610-like_b-prop"/>
</dbReference>
<feature type="domain" description="F-box" evidence="1">
    <location>
        <begin position="7"/>
        <end position="49"/>
    </location>
</feature>
<dbReference type="Pfam" id="PF23635">
    <property type="entry name" value="Beta-prop_AT5G49610-like"/>
    <property type="match status" value="1"/>
</dbReference>
<dbReference type="InterPro" id="IPR036047">
    <property type="entry name" value="F-box-like_dom_sf"/>
</dbReference>
<accession>A0A835EQD6</accession>
<proteinExistence type="predicted"/>
<dbReference type="InterPro" id="IPR001810">
    <property type="entry name" value="F-box_dom"/>
</dbReference>
<keyword evidence="3" id="KW-1185">Reference proteome</keyword>
<dbReference type="EMBL" id="JACEFO010001739">
    <property type="protein sequence ID" value="KAF8713981.1"/>
    <property type="molecule type" value="Genomic_DNA"/>
</dbReference>
<dbReference type="Pfam" id="PF00646">
    <property type="entry name" value="F-box"/>
    <property type="match status" value="1"/>
</dbReference>
<dbReference type="Gene3D" id="1.20.1280.50">
    <property type="match status" value="1"/>
</dbReference>
<name>A0A835EQD6_9POAL</name>
<dbReference type="SUPFAM" id="SSF50965">
    <property type="entry name" value="Galactose oxidase, central domain"/>
    <property type="match status" value="1"/>
</dbReference>
<comment type="caution">
    <text evidence="2">The sequence shown here is derived from an EMBL/GenBank/DDBJ whole genome shotgun (WGS) entry which is preliminary data.</text>
</comment>
<evidence type="ECO:0000259" key="1">
    <source>
        <dbReference type="SMART" id="SM00256"/>
    </source>
</evidence>
<protein>
    <recommendedName>
        <fullName evidence="1">F-box domain-containing protein</fullName>
    </recommendedName>
</protein>
<organism evidence="2 3">
    <name type="scientific">Digitaria exilis</name>
    <dbReference type="NCBI Taxonomy" id="1010633"/>
    <lineage>
        <taxon>Eukaryota</taxon>
        <taxon>Viridiplantae</taxon>
        <taxon>Streptophyta</taxon>
        <taxon>Embryophyta</taxon>
        <taxon>Tracheophyta</taxon>
        <taxon>Spermatophyta</taxon>
        <taxon>Magnoliopsida</taxon>
        <taxon>Liliopsida</taxon>
        <taxon>Poales</taxon>
        <taxon>Poaceae</taxon>
        <taxon>PACMAD clade</taxon>
        <taxon>Panicoideae</taxon>
        <taxon>Panicodae</taxon>
        <taxon>Paniceae</taxon>
        <taxon>Anthephorinae</taxon>
        <taxon>Digitaria</taxon>
    </lineage>
</organism>
<reference evidence="2" key="1">
    <citation type="submission" date="2020-07" db="EMBL/GenBank/DDBJ databases">
        <title>Genome sequence and genetic diversity analysis of an under-domesticated orphan crop, white fonio (Digitaria exilis).</title>
        <authorList>
            <person name="Bennetzen J.L."/>
            <person name="Chen S."/>
            <person name="Ma X."/>
            <person name="Wang X."/>
            <person name="Yssel A.E.J."/>
            <person name="Chaluvadi S.R."/>
            <person name="Johnson M."/>
            <person name="Gangashetty P."/>
            <person name="Hamidou F."/>
            <person name="Sanogo M.D."/>
            <person name="Zwaenepoel A."/>
            <person name="Wallace J."/>
            <person name="Van De Peer Y."/>
            <person name="Van Deynze A."/>
        </authorList>
    </citation>
    <scope>NUCLEOTIDE SEQUENCE</scope>
    <source>
        <tissue evidence="2">Leaves</tissue>
    </source>
</reference>
<dbReference type="PANTHER" id="PTHR32133">
    <property type="entry name" value="OS07G0120400 PROTEIN"/>
    <property type="match status" value="1"/>
</dbReference>
<gene>
    <name evidence="2" type="ORF">HU200_027971</name>
</gene>
<dbReference type="OrthoDB" id="625451at2759"/>
<evidence type="ECO:0000313" key="2">
    <source>
        <dbReference type="EMBL" id="KAF8713981.1"/>
    </source>
</evidence>
<dbReference type="SMART" id="SM00256">
    <property type="entry name" value="FBOX"/>
    <property type="match status" value="1"/>
</dbReference>